<dbReference type="AlphaFoldDB" id="A0A1I4QY04"/>
<evidence type="ECO:0000313" key="5">
    <source>
        <dbReference type="Proteomes" id="UP000233491"/>
    </source>
</evidence>
<dbReference type="RefSeq" id="WP_101287455.1">
    <property type="nucleotide sequence ID" value="NZ_FOUQ01000001.1"/>
</dbReference>
<dbReference type="SUPFAM" id="SSF102405">
    <property type="entry name" value="MCP/YpsA-like"/>
    <property type="match status" value="1"/>
</dbReference>
<dbReference type="Proteomes" id="UP000233491">
    <property type="component" value="Unassembled WGS sequence"/>
</dbReference>
<dbReference type="Pfam" id="PF21102">
    <property type="entry name" value="DprA_N"/>
    <property type="match status" value="1"/>
</dbReference>
<dbReference type="OrthoDB" id="9785707at2"/>
<dbReference type="GO" id="GO:0009294">
    <property type="term" value="P:DNA-mediated transformation"/>
    <property type="evidence" value="ECO:0007669"/>
    <property type="project" value="InterPro"/>
</dbReference>
<proteinExistence type="inferred from homology"/>
<accession>A0A1I4QY04</accession>
<reference evidence="4 5" key="1">
    <citation type="submission" date="2017-12" db="EMBL/GenBank/DDBJ databases">
        <title>Anaerobic carbon monoxide metabolism by Pleomorphomonas carboxyditropha sp. nov., a new mesophilic hydrogenogenic carboxidotroph.</title>
        <authorList>
            <person name="Esquivel-Elizondo S."/>
            <person name="Krajmalnik-Brown R."/>
        </authorList>
    </citation>
    <scope>NUCLEOTIDE SEQUENCE [LARGE SCALE GENOMIC DNA]</scope>
    <source>
        <strain evidence="4 5">R5-392</strain>
    </source>
</reference>
<name>A0A1I4QY04_9HYPH</name>
<gene>
    <name evidence="4" type="primary">dprA</name>
    <name evidence="4" type="ORF">CXZ10_02995</name>
</gene>
<dbReference type="InterPro" id="IPR041614">
    <property type="entry name" value="DprA_WH"/>
</dbReference>
<evidence type="ECO:0000313" key="4">
    <source>
        <dbReference type="EMBL" id="PKR90362.1"/>
    </source>
</evidence>
<comment type="caution">
    <text evidence="4">The sequence shown here is derived from an EMBL/GenBank/DDBJ whole genome shotgun (WGS) entry which is preliminary data.</text>
</comment>
<dbReference type="Pfam" id="PF17782">
    <property type="entry name" value="WHD_DprA"/>
    <property type="match status" value="1"/>
</dbReference>
<protein>
    <submittedName>
        <fullName evidence="4">DNA-protecting protein DprA</fullName>
    </submittedName>
</protein>
<dbReference type="Gene3D" id="1.10.10.10">
    <property type="entry name" value="Winged helix-like DNA-binding domain superfamily/Winged helix DNA-binding domain"/>
    <property type="match status" value="1"/>
</dbReference>
<dbReference type="PANTHER" id="PTHR43022">
    <property type="entry name" value="PROTEIN SMF"/>
    <property type="match status" value="1"/>
</dbReference>
<sequence>MTGPERAVELSDDQRIAWLRLIRSENVGPATFRSLINHFGAADAALEALPTLARRGGSAAISVPSVAEAEAEIERTHSRGARLVAISEALYPAYLRQIAAPPPLVTIRGGSPDLFRRPTAAIVGSRNASLVGHKMAERIGRGLGEAGFVVVSGLARGIDGAAHRASLDTGTVAVIAGGIDHVYPEEHGPLMEEIVGRGGAILTEMPFGWMPRAKDFPRRNRIVSGMSLGVVVVEAAARSGTLHTARYALDQGREVFAIPGSPLDPRAEGTNRLIRDGATLTRSADDVIAVLRPMLETDAPTFLELRESEESATFDAVSSQSRAAVIGALGPAPVAVDDIISHTGLSPSVVSVILLELDLAGRIERHGSQLVSLIR</sequence>
<dbReference type="PANTHER" id="PTHR43022:SF1">
    <property type="entry name" value="PROTEIN SMF"/>
    <property type="match status" value="1"/>
</dbReference>
<dbReference type="InterPro" id="IPR003488">
    <property type="entry name" value="DprA"/>
</dbReference>
<dbReference type="EMBL" id="PJNW01000002">
    <property type="protein sequence ID" value="PKR90362.1"/>
    <property type="molecule type" value="Genomic_DNA"/>
</dbReference>
<comment type="similarity">
    <text evidence="1">Belongs to the DprA/Smf family.</text>
</comment>
<dbReference type="InterPro" id="IPR036388">
    <property type="entry name" value="WH-like_DNA-bd_sf"/>
</dbReference>
<dbReference type="InterPro" id="IPR057666">
    <property type="entry name" value="DrpA_SLOG"/>
</dbReference>
<feature type="domain" description="Smf/DprA SLOG" evidence="2">
    <location>
        <begin position="83"/>
        <end position="290"/>
    </location>
</feature>
<evidence type="ECO:0000256" key="1">
    <source>
        <dbReference type="ARBA" id="ARBA00006525"/>
    </source>
</evidence>
<feature type="domain" description="DprA winged helix" evidence="3">
    <location>
        <begin position="318"/>
        <end position="367"/>
    </location>
</feature>
<dbReference type="Pfam" id="PF02481">
    <property type="entry name" value="DNA_processg_A"/>
    <property type="match status" value="1"/>
</dbReference>
<organism evidence="4 5">
    <name type="scientific">Pleomorphomonas diazotrophica</name>
    <dbReference type="NCBI Taxonomy" id="1166257"/>
    <lineage>
        <taxon>Bacteria</taxon>
        <taxon>Pseudomonadati</taxon>
        <taxon>Pseudomonadota</taxon>
        <taxon>Alphaproteobacteria</taxon>
        <taxon>Hyphomicrobiales</taxon>
        <taxon>Pleomorphomonadaceae</taxon>
        <taxon>Pleomorphomonas</taxon>
    </lineage>
</organism>
<dbReference type="NCBIfam" id="TIGR00732">
    <property type="entry name" value="dprA"/>
    <property type="match status" value="1"/>
</dbReference>
<evidence type="ECO:0000259" key="3">
    <source>
        <dbReference type="Pfam" id="PF17782"/>
    </source>
</evidence>
<dbReference type="Gene3D" id="3.40.50.450">
    <property type="match status" value="1"/>
</dbReference>
<keyword evidence="5" id="KW-1185">Reference proteome</keyword>
<evidence type="ECO:0000259" key="2">
    <source>
        <dbReference type="Pfam" id="PF02481"/>
    </source>
</evidence>